<reference evidence="1 2" key="1">
    <citation type="submission" date="2016-11" db="EMBL/GenBank/DDBJ databases">
        <authorList>
            <person name="Jaros S."/>
            <person name="Januszkiewicz K."/>
            <person name="Wedrychowicz H."/>
        </authorList>
    </citation>
    <scope>NUCLEOTIDE SEQUENCE [LARGE SCALE GENOMIC DNA]</scope>
    <source>
        <strain evidence="1 2">DSM 2631</strain>
    </source>
</reference>
<keyword evidence="2" id="KW-1185">Reference proteome</keyword>
<evidence type="ECO:0000313" key="1">
    <source>
        <dbReference type="EMBL" id="SHF04395.1"/>
    </source>
</evidence>
<protein>
    <submittedName>
        <fullName evidence="1">Uncharacterized protein</fullName>
    </submittedName>
</protein>
<proteinExistence type="predicted"/>
<dbReference type="NCBIfam" id="TIGR04540">
    <property type="entry name" value="CLB_0814_fam"/>
    <property type="match status" value="1"/>
</dbReference>
<organism evidence="1 2">
    <name type="scientific">Clostridium fallax</name>
    <dbReference type="NCBI Taxonomy" id="1533"/>
    <lineage>
        <taxon>Bacteria</taxon>
        <taxon>Bacillati</taxon>
        <taxon>Bacillota</taxon>
        <taxon>Clostridia</taxon>
        <taxon>Eubacteriales</taxon>
        <taxon>Clostridiaceae</taxon>
        <taxon>Clostridium</taxon>
    </lineage>
</organism>
<dbReference type="InterPro" id="IPR030902">
    <property type="entry name" value="CLB_0814_fam"/>
</dbReference>
<gene>
    <name evidence="1" type="ORF">SAMN05443638_12719</name>
</gene>
<dbReference type="STRING" id="1533.SAMN05443638_12719"/>
<dbReference type="AlphaFoldDB" id="A0A1M4YF63"/>
<name>A0A1M4YF63_9CLOT</name>
<dbReference type="Proteomes" id="UP000184035">
    <property type="component" value="Unassembled WGS sequence"/>
</dbReference>
<dbReference type="EMBL" id="FQVM01000027">
    <property type="protein sequence ID" value="SHF04395.1"/>
    <property type="molecule type" value="Genomic_DNA"/>
</dbReference>
<accession>A0A1M4YF63</accession>
<sequence length="93" mass="11059">MKSDLRLYYKNQVELGYALRDFIDDYFENKVLDEELEEKIISVVEANKDKFYKYDDIAQKPKQILGKTRLNVLKQILSKRGGKENEENSHTKQ</sequence>
<evidence type="ECO:0000313" key="2">
    <source>
        <dbReference type="Proteomes" id="UP000184035"/>
    </source>
</evidence>
<dbReference type="RefSeq" id="WP_072897227.1">
    <property type="nucleotide sequence ID" value="NZ_FQVM01000027.1"/>
</dbReference>